<organism evidence="3 4">
    <name type="scientific">Hyaloscypha hepaticicola</name>
    <dbReference type="NCBI Taxonomy" id="2082293"/>
    <lineage>
        <taxon>Eukaryota</taxon>
        <taxon>Fungi</taxon>
        <taxon>Dikarya</taxon>
        <taxon>Ascomycota</taxon>
        <taxon>Pezizomycotina</taxon>
        <taxon>Leotiomycetes</taxon>
        <taxon>Helotiales</taxon>
        <taxon>Hyaloscyphaceae</taxon>
        <taxon>Hyaloscypha</taxon>
    </lineage>
</organism>
<evidence type="ECO:0000313" key="3">
    <source>
        <dbReference type="EMBL" id="PMD12593.1"/>
    </source>
</evidence>
<reference evidence="3 4" key="1">
    <citation type="submission" date="2016-05" db="EMBL/GenBank/DDBJ databases">
        <title>A degradative enzymes factory behind the ericoid mycorrhizal symbiosis.</title>
        <authorList>
            <consortium name="DOE Joint Genome Institute"/>
            <person name="Martino E."/>
            <person name="Morin E."/>
            <person name="Grelet G."/>
            <person name="Kuo A."/>
            <person name="Kohler A."/>
            <person name="Daghino S."/>
            <person name="Barry K."/>
            <person name="Choi C."/>
            <person name="Cichocki N."/>
            <person name="Clum A."/>
            <person name="Copeland A."/>
            <person name="Hainaut M."/>
            <person name="Haridas S."/>
            <person name="Labutti K."/>
            <person name="Lindquist E."/>
            <person name="Lipzen A."/>
            <person name="Khouja H.-R."/>
            <person name="Murat C."/>
            <person name="Ohm R."/>
            <person name="Olson A."/>
            <person name="Spatafora J."/>
            <person name="Veneault-Fourrey C."/>
            <person name="Henrissat B."/>
            <person name="Grigoriev I."/>
            <person name="Martin F."/>
            <person name="Perotto S."/>
        </authorList>
    </citation>
    <scope>NUCLEOTIDE SEQUENCE [LARGE SCALE GENOMIC DNA]</scope>
    <source>
        <strain evidence="3 4">UAMH 7357</strain>
    </source>
</reference>
<feature type="region of interest" description="Disordered" evidence="2">
    <location>
        <begin position="1"/>
        <end position="229"/>
    </location>
</feature>
<name>A0A2J6PF23_9HELO</name>
<feature type="compositionally biased region" description="Acidic residues" evidence="2">
    <location>
        <begin position="541"/>
        <end position="551"/>
    </location>
</feature>
<evidence type="ECO:0000256" key="2">
    <source>
        <dbReference type="SAM" id="MobiDB-lite"/>
    </source>
</evidence>
<evidence type="ECO:0000313" key="4">
    <source>
        <dbReference type="Proteomes" id="UP000235672"/>
    </source>
</evidence>
<evidence type="ECO:0000256" key="1">
    <source>
        <dbReference type="SAM" id="Coils"/>
    </source>
</evidence>
<keyword evidence="1" id="KW-0175">Coiled coil</keyword>
<feature type="compositionally biased region" description="Polar residues" evidence="2">
    <location>
        <begin position="9"/>
        <end position="28"/>
    </location>
</feature>
<feature type="compositionally biased region" description="Polar residues" evidence="2">
    <location>
        <begin position="209"/>
        <end position="227"/>
    </location>
</feature>
<feature type="compositionally biased region" description="Basic and acidic residues" evidence="2">
    <location>
        <begin position="688"/>
        <end position="697"/>
    </location>
</feature>
<feature type="compositionally biased region" description="Polar residues" evidence="2">
    <location>
        <begin position="323"/>
        <end position="358"/>
    </location>
</feature>
<feature type="compositionally biased region" description="Low complexity" evidence="2">
    <location>
        <begin position="160"/>
        <end position="173"/>
    </location>
</feature>
<proteinExistence type="predicted"/>
<feature type="compositionally biased region" description="Low complexity" evidence="2">
    <location>
        <begin position="377"/>
        <end position="398"/>
    </location>
</feature>
<feature type="compositionally biased region" description="Low complexity" evidence="2">
    <location>
        <begin position="309"/>
        <end position="322"/>
    </location>
</feature>
<feature type="region of interest" description="Disordered" evidence="2">
    <location>
        <begin position="678"/>
        <end position="721"/>
    </location>
</feature>
<dbReference type="PANTHER" id="PTHR38701">
    <property type="entry name" value="CHROMOSOME 8, WHOLE GENOME SHOTGUN SEQUENCE"/>
    <property type="match status" value="1"/>
</dbReference>
<dbReference type="STRING" id="1745343.A0A2J6PF23"/>
<feature type="compositionally biased region" description="Polar residues" evidence="2">
    <location>
        <begin position="106"/>
        <end position="115"/>
    </location>
</feature>
<keyword evidence="4" id="KW-1185">Reference proteome</keyword>
<dbReference type="AlphaFoldDB" id="A0A2J6PF23"/>
<feature type="compositionally biased region" description="Polar residues" evidence="2">
    <location>
        <begin position="66"/>
        <end position="80"/>
    </location>
</feature>
<sequence>MRAALLGSVNRSRNNNLYENSHNQDTNATPTRSRPSRPPLRPPLQSRDSNAIIRVPPKAPLGAKSGNANMPSYDKSNGSTRPLMPVLSASAKASSRTPLTPRVAGTASSAAQTPLSRRGARPEITSPSASSREDLSTPVSAFLNNNITPRSSSRKSRVDSTNTTPTGTPSGTPAPVFNESFRTNHDPPVYGSGLGINGIDKDLPKRPTVSFSPAGSDIGSSRSSAQNNKDDSKFFFASEAKTVQPARPPLLSKSSVPFVYANGETIAPPQSSSGSAVGSTVDDRAPKFFHANGTPDLESTPHLPPPRPSSVVSSSSRINSPRLANTTTFSLSQRPNSPSKLQQQASLSSPRNTPTLESQILPRPQAGRGQSANSVVAARKASSESGRSSHGRSASVGSQNDTKAPPVRKISGGEAPGSPLNLVATSVPVSTPEEIPEGGVAPIEPALQSPIRTGHSLEQLNELAANARRERKVLDLEITNSSLAAINRTLEREMRKQTAELRRYRRLSRSGRLSIATSASMRNSGATLLQSEDGTPLSDMSEAEEVEDSEGEGTSFSSDSEEGSLSPGAMAESDARHRKRDEKRLQLDLTKHQQLLIDSQKMNQSLKRCLGWTEELINEGKKALEYNVRVSDVELGGRVLAPDEVEGEGEDIINEEESEGMSIFGARLLREARKAAKEGVGKIAGWGEEGKDDRDSGIEVDGSASGSGSGATFDSLPTSPR</sequence>
<feature type="region of interest" description="Disordered" evidence="2">
    <location>
        <begin position="265"/>
        <end position="421"/>
    </location>
</feature>
<feature type="coiled-coil region" evidence="1">
    <location>
        <begin position="457"/>
        <end position="507"/>
    </location>
</feature>
<feature type="region of interest" description="Disordered" evidence="2">
    <location>
        <begin position="515"/>
        <end position="580"/>
    </location>
</feature>
<feature type="compositionally biased region" description="Polar residues" evidence="2">
    <location>
        <begin position="515"/>
        <end position="533"/>
    </location>
</feature>
<protein>
    <submittedName>
        <fullName evidence="3">Uncharacterized protein</fullName>
    </submittedName>
</protein>
<dbReference type="OrthoDB" id="2555519at2759"/>
<feature type="compositionally biased region" description="Polar residues" evidence="2">
    <location>
        <begin position="137"/>
        <end position="151"/>
    </location>
</feature>
<dbReference type="Proteomes" id="UP000235672">
    <property type="component" value="Unassembled WGS sequence"/>
</dbReference>
<dbReference type="EMBL" id="KZ613547">
    <property type="protein sequence ID" value="PMD12593.1"/>
    <property type="molecule type" value="Genomic_DNA"/>
</dbReference>
<dbReference type="PANTHER" id="PTHR38701:SF1">
    <property type="entry name" value="UP-REGULATED DURING SEPTATION PROTEIN 1 DOMAIN-CONTAINING PROTEIN"/>
    <property type="match status" value="1"/>
</dbReference>
<gene>
    <name evidence="3" type="ORF">NA56DRAFT_666266</name>
</gene>
<feature type="compositionally biased region" description="Low complexity" evidence="2">
    <location>
        <begin position="552"/>
        <end position="568"/>
    </location>
</feature>
<accession>A0A2J6PF23</accession>
<feature type="compositionally biased region" description="Polar residues" evidence="2">
    <location>
        <begin position="268"/>
        <end position="278"/>
    </location>
</feature>